<comment type="caution">
    <text evidence="14">The sequence shown here is derived from an EMBL/GenBank/DDBJ whole genome shotgun (WGS) entry which is preliminary data.</text>
</comment>
<dbReference type="InterPro" id="IPR002659">
    <property type="entry name" value="Glyco_trans_31"/>
</dbReference>
<evidence type="ECO:0000313" key="15">
    <source>
        <dbReference type="Proteomes" id="UP000015453"/>
    </source>
</evidence>
<dbReference type="AlphaFoldDB" id="S8CJV8"/>
<evidence type="ECO:0000256" key="3">
    <source>
        <dbReference type="ARBA" id="ARBA00004922"/>
    </source>
</evidence>
<dbReference type="Proteomes" id="UP000015453">
    <property type="component" value="Unassembled WGS sequence"/>
</dbReference>
<sequence length="178" mass="20704">DIIILDCKENMNDGKTYTYFSSVPRLMESSSRSPPYDFVMKVDDDTYFRLQYLVDSLKNLTRQELYYGLVIPCAITGIGKYMAGMGYLLSYDLVKWISVSDIPKHNLVGPEDKMLGKWLEEGHHGKNWHNTLSAMYDFEGKPRTCTHKLWSETVAVHRLKSQERWITTLKYFNATLDL</sequence>
<keyword evidence="5 13" id="KW-0328">Glycosyltransferase</keyword>
<evidence type="ECO:0000256" key="2">
    <source>
        <dbReference type="ARBA" id="ARBA00004323"/>
    </source>
</evidence>
<dbReference type="EMBL" id="AUSU01003102">
    <property type="protein sequence ID" value="EPS67464.1"/>
    <property type="molecule type" value="Genomic_DNA"/>
</dbReference>
<dbReference type="Pfam" id="PF01762">
    <property type="entry name" value="Galactosyl_T"/>
    <property type="match status" value="1"/>
</dbReference>
<keyword evidence="10 13" id="KW-0333">Golgi apparatus</keyword>
<dbReference type="GO" id="GO:0000139">
    <property type="term" value="C:Golgi membrane"/>
    <property type="evidence" value="ECO:0007669"/>
    <property type="project" value="UniProtKB-SubCell"/>
</dbReference>
<keyword evidence="8" id="KW-0735">Signal-anchor</keyword>
<dbReference type="GO" id="GO:0016758">
    <property type="term" value="F:hexosyltransferase activity"/>
    <property type="evidence" value="ECO:0007669"/>
    <property type="project" value="InterPro"/>
</dbReference>
<name>S8CJV8_9LAMI</name>
<comment type="pathway">
    <text evidence="3">Protein modification; protein glycosylation.</text>
</comment>
<dbReference type="Gene3D" id="3.90.550.50">
    <property type="match status" value="1"/>
</dbReference>
<proteinExistence type="inferred from homology"/>
<keyword evidence="6" id="KW-0808">Transferase</keyword>
<evidence type="ECO:0000256" key="1">
    <source>
        <dbReference type="ARBA" id="ARBA00001936"/>
    </source>
</evidence>
<keyword evidence="12 13" id="KW-0464">Manganese</keyword>
<keyword evidence="9" id="KW-1133">Transmembrane helix</keyword>
<keyword evidence="11" id="KW-0472">Membrane</keyword>
<comment type="subcellular location">
    <subcellularLocation>
        <location evidence="2 13">Golgi apparatus membrane</location>
        <topology evidence="2 13">Single-pass type II membrane protein</topology>
    </subcellularLocation>
</comment>
<evidence type="ECO:0000256" key="5">
    <source>
        <dbReference type="ARBA" id="ARBA00022676"/>
    </source>
</evidence>
<dbReference type="PANTHER" id="PTHR11214:SF351">
    <property type="entry name" value="BETA-1,3-GALACTOSYLTRANSFERASE PVG3"/>
    <property type="match status" value="1"/>
</dbReference>
<keyword evidence="15" id="KW-1185">Reference proteome</keyword>
<evidence type="ECO:0000256" key="6">
    <source>
        <dbReference type="ARBA" id="ARBA00022679"/>
    </source>
</evidence>
<evidence type="ECO:0000256" key="11">
    <source>
        <dbReference type="ARBA" id="ARBA00023136"/>
    </source>
</evidence>
<dbReference type="PANTHER" id="PTHR11214">
    <property type="entry name" value="BETA-1,3-N-ACETYLGLUCOSAMINYLTRANSFERASE"/>
    <property type="match status" value="1"/>
</dbReference>
<keyword evidence="7" id="KW-0812">Transmembrane</keyword>
<evidence type="ECO:0000256" key="10">
    <source>
        <dbReference type="ARBA" id="ARBA00023034"/>
    </source>
</evidence>
<protein>
    <recommendedName>
        <fullName evidence="13">Hexosyltransferase</fullName>
        <ecNumber evidence="13">2.4.1.-</ecNumber>
    </recommendedName>
</protein>
<gene>
    <name evidence="14" type="ORF">M569_07311</name>
</gene>
<evidence type="ECO:0000256" key="4">
    <source>
        <dbReference type="ARBA" id="ARBA00008661"/>
    </source>
</evidence>
<evidence type="ECO:0000256" key="7">
    <source>
        <dbReference type="ARBA" id="ARBA00022692"/>
    </source>
</evidence>
<evidence type="ECO:0000256" key="12">
    <source>
        <dbReference type="ARBA" id="ARBA00023211"/>
    </source>
</evidence>
<evidence type="ECO:0000313" key="14">
    <source>
        <dbReference type="EMBL" id="EPS67464.1"/>
    </source>
</evidence>
<comment type="cofactor">
    <cofactor evidence="1 13">
        <name>Mn(2+)</name>
        <dbReference type="ChEBI" id="CHEBI:29035"/>
    </cofactor>
</comment>
<evidence type="ECO:0000256" key="8">
    <source>
        <dbReference type="ARBA" id="ARBA00022968"/>
    </source>
</evidence>
<evidence type="ECO:0000256" key="13">
    <source>
        <dbReference type="RuleBase" id="RU363063"/>
    </source>
</evidence>
<dbReference type="UniPathway" id="UPA00378"/>
<dbReference type="EC" id="2.4.1.-" evidence="13"/>
<accession>S8CJV8</accession>
<organism evidence="14 15">
    <name type="scientific">Genlisea aurea</name>
    <dbReference type="NCBI Taxonomy" id="192259"/>
    <lineage>
        <taxon>Eukaryota</taxon>
        <taxon>Viridiplantae</taxon>
        <taxon>Streptophyta</taxon>
        <taxon>Embryophyta</taxon>
        <taxon>Tracheophyta</taxon>
        <taxon>Spermatophyta</taxon>
        <taxon>Magnoliopsida</taxon>
        <taxon>eudicotyledons</taxon>
        <taxon>Gunneridae</taxon>
        <taxon>Pentapetalae</taxon>
        <taxon>asterids</taxon>
        <taxon>lamiids</taxon>
        <taxon>Lamiales</taxon>
        <taxon>Lentibulariaceae</taxon>
        <taxon>Genlisea</taxon>
    </lineage>
</organism>
<comment type="similarity">
    <text evidence="4 13">Belongs to the glycosyltransferase 31 family.</text>
</comment>
<evidence type="ECO:0000256" key="9">
    <source>
        <dbReference type="ARBA" id="ARBA00022989"/>
    </source>
</evidence>
<feature type="non-terminal residue" evidence="14">
    <location>
        <position position="1"/>
    </location>
</feature>
<dbReference type="OrthoDB" id="2139606at2759"/>
<reference evidence="14 15" key="1">
    <citation type="journal article" date="2013" name="BMC Genomics">
        <title>The miniature genome of a carnivorous plant Genlisea aurea contains a low number of genes and short non-coding sequences.</title>
        <authorList>
            <person name="Leushkin E.V."/>
            <person name="Sutormin R.A."/>
            <person name="Nabieva E.R."/>
            <person name="Penin A.A."/>
            <person name="Kondrashov A.S."/>
            <person name="Logacheva M.D."/>
        </authorList>
    </citation>
    <scope>NUCLEOTIDE SEQUENCE [LARGE SCALE GENOMIC DNA]</scope>
</reference>
<feature type="non-terminal residue" evidence="14">
    <location>
        <position position="178"/>
    </location>
</feature>